<dbReference type="Proteomes" id="UP000010799">
    <property type="component" value="Chromosome"/>
</dbReference>
<organism evidence="1 2">
    <name type="scientific">Liberibacter crescens (strain BT-1)</name>
    <dbReference type="NCBI Taxonomy" id="1215343"/>
    <lineage>
        <taxon>Bacteria</taxon>
        <taxon>Pseudomonadati</taxon>
        <taxon>Pseudomonadota</taxon>
        <taxon>Alphaproteobacteria</taxon>
        <taxon>Hyphomicrobiales</taxon>
        <taxon>Rhizobiaceae</taxon>
        <taxon>Liberibacter</taxon>
    </lineage>
</organism>
<reference evidence="1 2" key="1">
    <citation type="journal article" date="2012" name="Stand. Genomic Sci.">
        <title>Complete genome sequence of Liberibacter crescens BT-1.</title>
        <authorList>
            <person name="Leonard M.T."/>
            <person name="Fagen J.R."/>
            <person name="Davis-Richardson A.G."/>
            <person name="Davis M.J."/>
            <person name="Triplett E.W."/>
        </authorList>
    </citation>
    <scope>NUCLEOTIDE SEQUENCE [LARGE SCALE GENOMIC DNA]</scope>
    <source>
        <strain evidence="1 2">BT-1</strain>
    </source>
</reference>
<evidence type="ECO:0000313" key="2">
    <source>
        <dbReference type="Proteomes" id="UP000010799"/>
    </source>
</evidence>
<dbReference type="KEGG" id="lcc:B488_06250"/>
<evidence type="ECO:0000313" key="1">
    <source>
        <dbReference type="EMBL" id="AGA64617.1"/>
    </source>
</evidence>
<dbReference type="EMBL" id="CP003789">
    <property type="protein sequence ID" value="AGA64617.1"/>
    <property type="molecule type" value="Genomic_DNA"/>
</dbReference>
<name>L0EUI1_LIBCB</name>
<accession>L0EUI1</accession>
<proteinExistence type="predicted"/>
<keyword evidence="2" id="KW-1185">Reference proteome</keyword>
<sequence length="111" mass="12211">MSLDWLLRGLGKGPGNFNSPLDCKFDEFLKLYEVSDDRSKAQALRSAIAILSEEPIDTTHSTAFNNSTPSKSRKITAANLTKTSKTLEEVKQGGIMSEENAVEKNSKIFSN</sequence>
<gene>
    <name evidence="1" type="ordered locus">B488_06250</name>
</gene>
<protein>
    <submittedName>
        <fullName evidence="1">Uncharacterized protein</fullName>
    </submittedName>
</protein>
<dbReference type="AlphaFoldDB" id="L0EUI1"/>
<dbReference type="HOGENOM" id="CLU_2155238_0_0_5"/>
<dbReference type="PATRIC" id="fig|1215343.11.peg.637"/>